<proteinExistence type="predicted"/>
<accession>A0ABD5RD90</accession>
<evidence type="ECO:0008006" key="4">
    <source>
        <dbReference type="Google" id="ProtNLM"/>
    </source>
</evidence>
<name>A0ABD5RD90_9EURY</name>
<dbReference type="AlphaFoldDB" id="A0ABD5RD90"/>
<gene>
    <name evidence="2" type="ORF">ACFPJ5_13775</name>
</gene>
<evidence type="ECO:0000313" key="3">
    <source>
        <dbReference type="Proteomes" id="UP001596201"/>
    </source>
</evidence>
<dbReference type="EMBL" id="JBHSKX010000002">
    <property type="protein sequence ID" value="MFC5368000.1"/>
    <property type="molecule type" value="Genomic_DNA"/>
</dbReference>
<comment type="caution">
    <text evidence="2">The sequence shown here is derived from an EMBL/GenBank/DDBJ whole genome shotgun (WGS) entry which is preliminary data.</text>
</comment>
<feature type="transmembrane region" description="Helical" evidence="1">
    <location>
        <begin position="16"/>
        <end position="35"/>
    </location>
</feature>
<dbReference type="Proteomes" id="UP001596201">
    <property type="component" value="Unassembled WGS sequence"/>
</dbReference>
<sequence>MVVSPVVLQSATPTQIAGTVAGLALFLSLTAHLAARNVLGDVPIRRAFVVGPVPAVIAVVFVAFELPVFVTIPVALAADGTVLKFVYGRDLRLTAFVLLIHVVVSILLAVVLFGTALLILSAPG</sequence>
<keyword evidence="1" id="KW-1133">Transmembrane helix</keyword>
<dbReference type="InterPro" id="IPR055896">
    <property type="entry name" value="DUF7473"/>
</dbReference>
<feature type="transmembrane region" description="Helical" evidence="1">
    <location>
        <begin position="47"/>
        <end position="76"/>
    </location>
</feature>
<reference evidence="2 3" key="1">
    <citation type="journal article" date="2019" name="Int. J. Syst. Evol. Microbiol.">
        <title>The Global Catalogue of Microorganisms (GCM) 10K type strain sequencing project: providing services to taxonomists for standard genome sequencing and annotation.</title>
        <authorList>
            <consortium name="The Broad Institute Genomics Platform"/>
            <consortium name="The Broad Institute Genome Sequencing Center for Infectious Disease"/>
            <person name="Wu L."/>
            <person name="Ma J."/>
        </authorList>
    </citation>
    <scope>NUCLEOTIDE SEQUENCE [LARGE SCALE GENOMIC DNA]</scope>
    <source>
        <strain evidence="2 3">CGMCC 1.12237</strain>
    </source>
</reference>
<organism evidence="2 3">
    <name type="scientific">Salinirubrum litoreum</name>
    <dbReference type="NCBI Taxonomy" id="1126234"/>
    <lineage>
        <taxon>Archaea</taxon>
        <taxon>Methanobacteriati</taxon>
        <taxon>Methanobacteriota</taxon>
        <taxon>Stenosarchaea group</taxon>
        <taxon>Halobacteria</taxon>
        <taxon>Halobacteriales</taxon>
        <taxon>Haloferacaceae</taxon>
        <taxon>Salinirubrum</taxon>
    </lineage>
</organism>
<dbReference type="Pfam" id="PF24285">
    <property type="entry name" value="DUF7473"/>
    <property type="match status" value="1"/>
</dbReference>
<keyword evidence="1" id="KW-0472">Membrane</keyword>
<evidence type="ECO:0000313" key="2">
    <source>
        <dbReference type="EMBL" id="MFC5368000.1"/>
    </source>
</evidence>
<keyword evidence="3" id="KW-1185">Reference proteome</keyword>
<protein>
    <recommendedName>
        <fullName evidence="4">Tripartite tricarboxylate transporter TctB family protein</fullName>
    </recommendedName>
</protein>
<evidence type="ECO:0000256" key="1">
    <source>
        <dbReference type="SAM" id="Phobius"/>
    </source>
</evidence>
<dbReference type="RefSeq" id="WP_227230239.1">
    <property type="nucleotide sequence ID" value="NZ_JAJCVJ010000002.1"/>
</dbReference>
<feature type="transmembrane region" description="Helical" evidence="1">
    <location>
        <begin position="96"/>
        <end position="120"/>
    </location>
</feature>
<keyword evidence="1" id="KW-0812">Transmembrane</keyword>